<dbReference type="EMBL" id="AMZH03025888">
    <property type="protein sequence ID" value="RRT34886.1"/>
    <property type="molecule type" value="Genomic_DNA"/>
</dbReference>
<comment type="function">
    <text evidence="3">Component of the exocyst complex.</text>
</comment>
<dbReference type="GO" id="GO:0005546">
    <property type="term" value="F:phosphatidylinositol-4,5-bisphosphate binding"/>
    <property type="evidence" value="ECO:0007669"/>
    <property type="project" value="InterPro"/>
</dbReference>
<feature type="region of interest" description="Disordered" evidence="4">
    <location>
        <begin position="422"/>
        <end position="442"/>
    </location>
</feature>
<dbReference type="GO" id="GO:0006887">
    <property type="term" value="P:exocytosis"/>
    <property type="evidence" value="ECO:0007669"/>
    <property type="project" value="UniProtKB-KW"/>
</dbReference>
<dbReference type="PANTHER" id="PTHR12542:SF49">
    <property type="entry name" value="EXOCYST SUBUNIT EXO70 FAMILY PROTEIN"/>
    <property type="match status" value="1"/>
</dbReference>
<dbReference type="PANTHER" id="PTHR12542">
    <property type="entry name" value="EXOCYST COMPLEX PROTEIN EXO70"/>
    <property type="match status" value="1"/>
</dbReference>
<protein>
    <recommendedName>
        <fullName evidence="3">Exocyst subunit Exo70 family protein</fullName>
    </recommendedName>
</protein>
<dbReference type="GO" id="GO:0015031">
    <property type="term" value="P:protein transport"/>
    <property type="evidence" value="ECO:0007669"/>
    <property type="project" value="UniProtKB-KW"/>
</dbReference>
<dbReference type="Gene3D" id="1.20.1280.170">
    <property type="entry name" value="Exocyst complex component Exo70"/>
    <property type="match status" value="1"/>
</dbReference>
<dbReference type="Pfam" id="PF03081">
    <property type="entry name" value="Exo70_C"/>
    <property type="match status" value="1"/>
</dbReference>
<dbReference type="InterPro" id="IPR016159">
    <property type="entry name" value="Cullin_repeat-like_dom_sf"/>
</dbReference>
<dbReference type="InterPro" id="IPR004140">
    <property type="entry name" value="Exo70"/>
</dbReference>
<dbReference type="AlphaFoldDB" id="A0A426X5X2"/>
<sequence>MEGRVSVGTAQVEGRCVVAQKETQHLTDEMVEMIADIGIQYSDLTIAEEVGTGDIEERLKELEKKILFCDADKLPIQDRVLPQVSKYLKDVNEVWELGEVLRLLCLSNEDEKHNELLNFAEITLQMAMERLEDEFVLLLTQCCKPLEPDSMTLHSAEEDSMDDFSNSSFDEESDEAMSHSDTARESKIVVNDLINHGLISDITAIANLMCLCNYEKECCQAYVIVRKDAVEECLSVLQIDIFNIEEVLKMGWNVLHRTMEKWKQAMQVFVRVCLARERQLCDLVFGELPGSIREPCFVDISNSSILQLLSIAMAIALAPPKPEKLFQILNTYEVLSDLLVDMEHFLPEDCGSGILTEFHEVLLRLKESVSGTIEVFKYNIESSISYTAFPGGGVHHITKYVMNYIKALSAYGETLGSVLEGQQGTDQSSVMEDGDRETSSNQSPLAWHLKSVTKILEANLARKSQLYNDVSLQSIFMMNNVCYMVDKVKESDLRNFFGDEWIRAHIVMFQKHARDYERASWTRVLSFLKEEGIRKTNSRNPSSTVLKDRFRGFNHAFEEAYDAQTAWSVPNAGLRDDLRISVSTKLIQAYRIFESRHAGYLDGERHREKYIKYSSDELEEYLLDLFAGSPRSLQSQRR</sequence>
<evidence type="ECO:0000256" key="4">
    <source>
        <dbReference type="SAM" id="MobiDB-lite"/>
    </source>
</evidence>
<comment type="similarity">
    <text evidence="1 3">Belongs to the EXO70 family.</text>
</comment>
<dbReference type="InterPro" id="IPR046364">
    <property type="entry name" value="Exo70_C"/>
</dbReference>
<dbReference type="GO" id="GO:0000145">
    <property type="term" value="C:exocyst"/>
    <property type="evidence" value="ECO:0007669"/>
    <property type="project" value="InterPro"/>
</dbReference>
<evidence type="ECO:0000259" key="5">
    <source>
        <dbReference type="Pfam" id="PF03081"/>
    </source>
</evidence>
<evidence type="ECO:0000256" key="1">
    <source>
        <dbReference type="ARBA" id="ARBA00006756"/>
    </source>
</evidence>
<name>A0A426X5X2_ENSVE</name>
<proteinExistence type="inferred from homology"/>
<evidence type="ECO:0000256" key="2">
    <source>
        <dbReference type="ARBA" id="ARBA00022448"/>
    </source>
</evidence>
<evidence type="ECO:0000256" key="3">
    <source>
        <dbReference type="RuleBase" id="RU365026"/>
    </source>
</evidence>
<organism evidence="6 7">
    <name type="scientific">Ensete ventricosum</name>
    <name type="common">Abyssinian banana</name>
    <name type="synonym">Musa ensete</name>
    <dbReference type="NCBI Taxonomy" id="4639"/>
    <lineage>
        <taxon>Eukaryota</taxon>
        <taxon>Viridiplantae</taxon>
        <taxon>Streptophyta</taxon>
        <taxon>Embryophyta</taxon>
        <taxon>Tracheophyta</taxon>
        <taxon>Spermatophyta</taxon>
        <taxon>Magnoliopsida</taxon>
        <taxon>Liliopsida</taxon>
        <taxon>Zingiberales</taxon>
        <taxon>Musaceae</taxon>
        <taxon>Ensete</taxon>
    </lineage>
</organism>
<accession>A0A426X5X2</accession>
<keyword evidence="3" id="KW-0268">Exocytosis</keyword>
<feature type="region of interest" description="Disordered" evidence="4">
    <location>
        <begin position="160"/>
        <end position="181"/>
    </location>
</feature>
<feature type="domain" description="Exocyst complex subunit Exo70 C-terminal" evidence="5">
    <location>
        <begin position="261"/>
        <end position="624"/>
    </location>
</feature>
<reference evidence="6 7" key="1">
    <citation type="journal article" date="2014" name="Agronomy (Basel)">
        <title>A Draft Genome Sequence for Ensete ventricosum, the Drought-Tolerant Tree Against Hunger.</title>
        <authorList>
            <person name="Harrison J."/>
            <person name="Moore K.A."/>
            <person name="Paszkiewicz K."/>
            <person name="Jones T."/>
            <person name="Grant M."/>
            <person name="Ambacheew D."/>
            <person name="Muzemil S."/>
            <person name="Studholme D.J."/>
        </authorList>
    </citation>
    <scope>NUCLEOTIDE SEQUENCE [LARGE SCALE GENOMIC DNA]</scope>
</reference>
<dbReference type="SUPFAM" id="SSF74788">
    <property type="entry name" value="Cullin repeat-like"/>
    <property type="match status" value="1"/>
</dbReference>
<keyword evidence="2 3" id="KW-0813">Transport</keyword>
<evidence type="ECO:0000313" key="7">
    <source>
        <dbReference type="Proteomes" id="UP000287651"/>
    </source>
</evidence>
<gene>
    <name evidence="6" type="ORF">B296_00055227</name>
</gene>
<evidence type="ECO:0000313" key="6">
    <source>
        <dbReference type="EMBL" id="RRT34886.1"/>
    </source>
</evidence>
<dbReference type="Proteomes" id="UP000287651">
    <property type="component" value="Unassembled WGS sequence"/>
</dbReference>
<keyword evidence="3" id="KW-0653">Protein transport</keyword>
<comment type="caution">
    <text evidence="6">The sequence shown here is derived from an EMBL/GenBank/DDBJ whole genome shotgun (WGS) entry which is preliminary data.</text>
</comment>
<dbReference type="Pfam" id="PF20669">
    <property type="entry name" value="Exo70_N"/>
    <property type="match status" value="1"/>
</dbReference>